<accession>R7TXV6</accession>
<dbReference type="EnsemblMetazoa" id="CapteT204357">
    <property type="protein sequence ID" value="CapteP204357"/>
    <property type="gene ID" value="CapteG204357"/>
</dbReference>
<dbReference type="OrthoDB" id="6150415at2759"/>
<proteinExistence type="predicted"/>
<dbReference type="AlphaFoldDB" id="R7TXV6"/>
<reference evidence="2" key="3">
    <citation type="submission" date="2015-06" db="UniProtKB">
        <authorList>
            <consortium name="EnsemblMetazoa"/>
        </authorList>
    </citation>
    <scope>IDENTIFICATION</scope>
</reference>
<dbReference type="EMBL" id="AMQN01010314">
    <property type="status" value="NOT_ANNOTATED_CDS"/>
    <property type="molecule type" value="Genomic_DNA"/>
</dbReference>
<gene>
    <name evidence="1" type="ORF">CAPTEDRAFT_204357</name>
</gene>
<sequence length="184" mass="20376">MAANPVVFIQGVRREVDLCVNILLAGGAAADNSNVIPRLESLERNLVRANGSLLPANIADALLMNIQTLLREARLQRRPVAPDSTGYAASRVPDGASHAPRYNITREQLEFLVNLRFTTPQMTSILQVSSLVVKRRLREWDLQHKKQYSTMPDNELDSSVSAAIGQNSNLGSNSIRARLYISKR</sequence>
<reference evidence="1 3" key="2">
    <citation type="journal article" date="2013" name="Nature">
        <title>Insights into bilaterian evolution from three spiralian genomes.</title>
        <authorList>
            <person name="Simakov O."/>
            <person name="Marletaz F."/>
            <person name="Cho S.J."/>
            <person name="Edsinger-Gonzales E."/>
            <person name="Havlak P."/>
            <person name="Hellsten U."/>
            <person name="Kuo D.H."/>
            <person name="Larsson T."/>
            <person name="Lv J."/>
            <person name="Arendt D."/>
            <person name="Savage R."/>
            <person name="Osoegawa K."/>
            <person name="de Jong P."/>
            <person name="Grimwood J."/>
            <person name="Chapman J.A."/>
            <person name="Shapiro H."/>
            <person name="Aerts A."/>
            <person name="Otillar R.P."/>
            <person name="Terry A.Y."/>
            <person name="Boore J.L."/>
            <person name="Grigoriev I.V."/>
            <person name="Lindberg D.R."/>
            <person name="Seaver E.C."/>
            <person name="Weisblat D.A."/>
            <person name="Putnam N.H."/>
            <person name="Rokhsar D.S."/>
        </authorList>
    </citation>
    <scope>NUCLEOTIDE SEQUENCE</scope>
    <source>
        <strain evidence="1 3">I ESC-2004</strain>
    </source>
</reference>
<dbReference type="OMA" id="PLECIDQ"/>
<evidence type="ECO:0000313" key="2">
    <source>
        <dbReference type="EnsemblMetazoa" id="CapteP204357"/>
    </source>
</evidence>
<dbReference type="EMBL" id="KB307555">
    <property type="protein sequence ID" value="ELT98748.1"/>
    <property type="molecule type" value="Genomic_DNA"/>
</dbReference>
<name>R7TXV6_CAPTE</name>
<organism evidence="1">
    <name type="scientific">Capitella teleta</name>
    <name type="common">Polychaete worm</name>
    <dbReference type="NCBI Taxonomy" id="283909"/>
    <lineage>
        <taxon>Eukaryota</taxon>
        <taxon>Metazoa</taxon>
        <taxon>Spiralia</taxon>
        <taxon>Lophotrochozoa</taxon>
        <taxon>Annelida</taxon>
        <taxon>Polychaeta</taxon>
        <taxon>Sedentaria</taxon>
        <taxon>Scolecida</taxon>
        <taxon>Capitellidae</taxon>
        <taxon>Capitella</taxon>
    </lineage>
</organism>
<keyword evidence="3" id="KW-1185">Reference proteome</keyword>
<evidence type="ECO:0000313" key="3">
    <source>
        <dbReference type="Proteomes" id="UP000014760"/>
    </source>
</evidence>
<dbReference type="Proteomes" id="UP000014760">
    <property type="component" value="Unassembled WGS sequence"/>
</dbReference>
<dbReference type="HOGENOM" id="CLU_1469577_0_0_1"/>
<reference evidence="3" key="1">
    <citation type="submission" date="2012-12" db="EMBL/GenBank/DDBJ databases">
        <authorList>
            <person name="Hellsten U."/>
            <person name="Grimwood J."/>
            <person name="Chapman J.A."/>
            <person name="Shapiro H."/>
            <person name="Aerts A."/>
            <person name="Otillar R.P."/>
            <person name="Terry A.Y."/>
            <person name="Boore J.L."/>
            <person name="Simakov O."/>
            <person name="Marletaz F."/>
            <person name="Cho S.-J."/>
            <person name="Edsinger-Gonzales E."/>
            <person name="Havlak P."/>
            <person name="Kuo D.-H."/>
            <person name="Larsson T."/>
            <person name="Lv J."/>
            <person name="Arendt D."/>
            <person name="Savage R."/>
            <person name="Osoegawa K."/>
            <person name="de Jong P."/>
            <person name="Lindberg D.R."/>
            <person name="Seaver E.C."/>
            <person name="Weisblat D.A."/>
            <person name="Putnam N.H."/>
            <person name="Grigoriev I.V."/>
            <person name="Rokhsar D.S."/>
        </authorList>
    </citation>
    <scope>NUCLEOTIDE SEQUENCE</scope>
    <source>
        <strain evidence="3">I ESC-2004</strain>
    </source>
</reference>
<dbReference type="STRING" id="283909.R7TXV6"/>
<evidence type="ECO:0000313" key="1">
    <source>
        <dbReference type="EMBL" id="ELT98748.1"/>
    </source>
</evidence>
<protein>
    <submittedName>
        <fullName evidence="1 2">Uncharacterized protein</fullName>
    </submittedName>
</protein>